<dbReference type="PROSITE" id="PS00061">
    <property type="entry name" value="ADH_SHORT"/>
    <property type="match status" value="1"/>
</dbReference>
<protein>
    <submittedName>
        <fullName evidence="2">3-oxoacyl-ACP reductase FabG</fullName>
        <ecNumber evidence="2">1.1.1.100</ecNumber>
    </submittedName>
</protein>
<dbReference type="InterPro" id="IPR002347">
    <property type="entry name" value="SDR_fam"/>
</dbReference>
<dbReference type="RefSeq" id="WP_216555910.1">
    <property type="nucleotide sequence ID" value="NZ_JAHLOH010000016.1"/>
</dbReference>
<gene>
    <name evidence="2" type="primary">fabG</name>
    <name evidence="2" type="ORF">NE686_01280</name>
</gene>
<sequence length="246" mass="26871">MSHLKTVIITGASRGIGQSMAELFANKGYNVLINFNHSEKNALYLYNKLRNQGLSVKIFKADVSKRNEVELMVKFCVEEFGGLDVLINNAGISQEKIFTDITNEDLDEILNVNFKSVFYCSQSALKYMLPNKKGKIINISSIWGIVGASCEVHYSASKAAIIGLTKALAKELGPSNIQVNCIAPGVIQTDMLSPYNEDELCVLKENTPLMRLGNPNDIAGCALYLASSYSDFVTGQIISPNGGFVI</sequence>
<dbReference type="NCBIfam" id="NF005559">
    <property type="entry name" value="PRK07231.1"/>
    <property type="match status" value="1"/>
</dbReference>
<keyword evidence="3" id="KW-1185">Reference proteome</keyword>
<comment type="similarity">
    <text evidence="1">Belongs to the short-chain dehydrogenases/reductases (SDR) family.</text>
</comment>
<dbReference type="Proteomes" id="UP001524478">
    <property type="component" value="Unassembled WGS sequence"/>
</dbReference>
<dbReference type="InterPro" id="IPR020904">
    <property type="entry name" value="Sc_DH/Rdtase_CS"/>
</dbReference>
<dbReference type="EMBL" id="JANGAC010000001">
    <property type="protein sequence ID" value="MCQ4921703.1"/>
    <property type="molecule type" value="Genomic_DNA"/>
</dbReference>
<evidence type="ECO:0000256" key="1">
    <source>
        <dbReference type="ARBA" id="ARBA00006484"/>
    </source>
</evidence>
<comment type="caution">
    <text evidence="2">The sequence shown here is derived from an EMBL/GenBank/DDBJ whole genome shotgun (WGS) entry which is preliminary data.</text>
</comment>
<dbReference type="PANTHER" id="PTHR42879">
    <property type="entry name" value="3-OXOACYL-(ACYL-CARRIER-PROTEIN) REDUCTASE"/>
    <property type="match status" value="1"/>
</dbReference>
<dbReference type="PANTHER" id="PTHR42879:SF2">
    <property type="entry name" value="3-OXOACYL-[ACYL-CARRIER-PROTEIN] REDUCTASE FABG"/>
    <property type="match status" value="1"/>
</dbReference>
<dbReference type="GO" id="GO:0004316">
    <property type="term" value="F:3-oxoacyl-[acyl-carrier-protein] reductase (NADPH) activity"/>
    <property type="evidence" value="ECO:0007669"/>
    <property type="project" value="UniProtKB-EC"/>
</dbReference>
<name>A0ABT1S5F9_9FIRM</name>
<organism evidence="2 3">
    <name type="scientific">Tissierella carlieri</name>
    <dbReference type="NCBI Taxonomy" id="689904"/>
    <lineage>
        <taxon>Bacteria</taxon>
        <taxon>Bacillati</taxon>
        <taxon>Bacillota</taxon>
        <taxon>Tissierellia</taxon>
        <taxon>Tissierellales</taxon>
        <taxon>Tissierellaceae</taxon>
        <taxon>Tissierella</taxon>
    </lineage>
</organism>
<keyword evidence="2" id="KW-0560">Oxidoreductase</keyword>
<dbReference type="InterPro" id="IPR050259">
    <property type="entry name" value="SDR"/>
</dbReference>
<proteinExistence type="inferred from homology"/>
<dbReference type="Pfam" id="PF00106">
    <property type="entry name" value="adh_short"/>
    <property type="match status" value="1"/>
</dbReference>
<accession>A0ABT1S5F9</accession>
<evidence type="ECO:0000313" key="2">
    <source>
        <dbReference type="EMBL" id="MCQ4921703.1"/>
    </source>
</evidence>
<evidence type="ECO:0000313" key="3">
    <source>
        <dbReference type="Proteomes" id="UP001524478"/>
    </source>
</evidence>
<dbReference type="NCBIfam" id="NF047420">
    <property type="entry name" value="EF_P_mod_YmfI"/>
    <property type="match status" value="1"/>
</dbReference>
<dbReference type="EC" id="1.1.1.100" evidence="2"/>
<dbReference type="NCBIfam" id="NF009466">
    <property type="entry name" value="PRK12826.1-2"/>
    <property type="match status" value="1"/>
</dbReference>
<reference evidence="2 3" key="1">
    <citation type="submission" date="2022-06" db="EMBL/GenBank/DDBJ databases">
        <title>Isolation of gut microbiota from human fecal samples.</title>
        <authorList>
            <person name="Pamer E.G."/>
            <person name="Barat B."/>
            <person name="Waligurski E."/>
            <person name="Medina S."/>
            <person name="Paddock L."/>
            <person name="Mostad J."/>
        </authorList>
    </citation>
    <scope>NUCLEOTIDE SEQUENCE [LARGE SCALE GENOMIC DNA]</scope>
    <source>
        <strain evidence="2 3">DFI.7.95</strain>
    </source>
</reference>